<dbReference type="EMBL" id="JASCIQ010000037">
    <property type="protein sequence ID" value="MDI3407835.1"/>
    <property type="molecule type" value="Genomic_DNA"/>
</dbReference>
<dbReference type="Pfam" id="PF06259">
    <property type="entry name" value="Abhydrolase_8"/>
    <property type="match status" value="1"/>
</dbReference>
<keyword evidence="2" id="KW-0378">Hydrolase</keyword>
<feature type="domain" description="DUF1023" evidence="1">
    <location>
        <begin position="100"/>
        <end position="269"/>
    </location>
</feature>
<dbReference type="Proteomes" id="UP001223978">
    <property type="component" value="Unassembled WGS sequence"/>
</dbReference>
<dbReference type="InterPro" id="IPR029058">
    <property type="entry name" value="AB_hydrolase_fold"/>
</dbReference>
<dbReference type="Gene3D" id="3.40.50.1820">
    <property type="entry name" value="alpha/beta hydrolase"/>
    <property type="match status" value="1"/>
</dbReference>
<dbReference type="SUPFAM" id="SSF53474">
    <property type="entry name" value="alpha/beta-Hydrolases"/>
    <property type="match status" value="1"/>
</dbReference>
<reference evidence="2 3" key="1">
    <citation type="submission" date="2023-05" db="EMBL/GenBank/DDBJ databases">
        <title>Draft genome sequence of Streptomyces sp. B-S-A6 isolated from a cave soil in Thailand.</title>
        <authorList>
            <person name="Chamroensaksri N."/>
            <person name="Muangham S."/>
        </authorList>
    </citation>
    <scope>NUCLEOTIDE SEQUENCE [LARGE SCALE GENOMIC DNA]</scope>
    <source>
        <strain evidence="2 3">B-S-A6</strain>
    </source>
</reference>
<dbReference type="RefSeq" id="WP_282545778.1">
    <property type="nucleotide sequence ID" value="NZ_JASCIQ010000037.1"/>
</dbReference>
<organism evidence="2 3">
    <name type="scientific">Streptomyces cavernicola</name>
    <dbReference type="NCBI Taxonomy" id="3043613"/>
    <lineage>
        <taxon>Bacteria</taxon>
        <taxon>Bacillati</taxon>
        <taxon>Actinomycetota</taxon>
        <taxon>Actinomycetes</taxon>
        <taxon>Kitasatosporales</taxon>
        <taxon>Streptomycetaceae</taxon>
        <taxon>Streptomyces</taxon>
    </lineage>
</organism>
<evidence type="ECO:0000313" key="2">
    <source>
        <dbReference type="EMBL" id="MDI3407835.1"/>
    </source>
</evidence>
<dbReference type="InterPro" id="IPR010427">
    <property type="entry name" value="DUF1023"/>
</dbReference>
<proteinExistence type="predicted"/>
<gene>
    <name evidence="2" type="ORF">QIS96_28975</name>
</gene>
<accession>A0ABT6SIN5</accession>
<protein>
    <submittedName>
        <fullName evidence="2">Alpha/beta hydrolase</fullName>
    </submittedName>
</protein>
<dbReference type="GO" id="GO:0016787">
    <property type="term" value="F:hydrolase activity"/>
    <property type="evidence" value="ECO:0007669"/>
    <property type="project" value="UniProtKB-KW"/>
</dbReference>
<name>A0ABT6SIN5_9ACTN</name>
<evidence type="ECO:0000259" key="1">
    <source>
        <dbReference type="Pfam" id="PF06259"/>
    </source>
</evidence>
<comment type="caution">
    <text evidence="2">The sequence shown here is derived from an EMBL/GenBank/DDBJ whole genome shotgun (WGS) entry which is preliminary data.</text>
</comment>
<evidence type="ECO:0000313" key="3">
    <source>
        <dbReference type="Proteomes" id="UP001223978"/>
    </source>
</evidence>
<keyword evidence="3" id="KW-1185">Reference proteome</keyword>
<sequence length="330" mass="34639">MWFGRGDATGVHRSGRWWRAGLAVLIVACVVVPLSAAVRPEVPAPAPARVAPAAPLAVRYAAHRANAAEAARVAQAAGASRRAAALRELAAPERHFLEFDARGPGATAEVLGDPRTAERIAILVPGSDTSIDTYARFRRGALALHAKLGPRVAVVAWLGYATPGTVSTEAVTPDRARTGAAELRAFLDRLRAYGVPGRTPIALLCHSYGSVVCARAAHGLGEPGPQPRVTDIVLYGSPGTGYDRVAELRTRARVWAGRATHDWIADVPHARAQLLGVTVGFGPDPMSAAFGAHRFDAGDGSHSDYLEPGSTALDNLARIARGQTPEVPHA</sequence>